<keyword evidence="2" id="KW-1185">Reference proteome</keyword>
<name>A0A1M7YFW5_9FIRM</name>
<reference evidence="1 2" key="1">
    <citation type="submission" date="2016-12" db="EMBL/GenBank/DDBJ databases">
        <authorList>
            <person name="Song W.-J."/>
            <person name="Kurnit D.M."/>
        </authorList>
    </citation>
    <scope>NUCLEOTIDE SEQUENCE [LARGE SCALE GENOMIC DNA]</scope>
    <source>
        <strain evidence="1 2">DSM 12503</strain>
    </source>
</reference>
<evidence type="ECO:0000313" key="2">
    <source>
        <dbReference type="Proteomes" id="UP000184612"/>
    </source>
</evidence>
<protein>
    <submittedName>
        <fullName evidence="1">Uncharacterized protein</fullName>
    </submittedName>
</protein>
<dbReference type="RefSeq" id="WP_073589895.1">
    <property type="nucleotide sequence ID" value="NZ_FRFD01000009.1"/>
</dbReference>
<dbReference type="AlphaFoldDB" id="A0A1M7YFW5"/>
<evidence type="ECO:0000313" key="1">
    <source>
        <dbReference type="EMBL" id="SHO51547.1"/>
    </source>
</evidence>
<dbReference type="OrthoDB" id="1845996at2"/>
<gene>
    <name evidence="1" type="ORF">SAMN02745217_03249</name>
</gene>
<dbReference type="EMBL" id="FRFD01000009">
    <property type="protein sequence ID" value="SHO51547.1"/>
    <property type="molecule type" value="Genomic_DNA"/>
</dbReference>
<accession>A0A1M7YFW5</accession>
<dbReference type="Proteomes" id="UP000184612">
    <property type="component" value="Unassembled WGS sequence"/>
</dbReference>
<organism evidence="1 2">
    <name type="scientific">Anaerocolumna xylanovorans DSM 12503</name>
    <dbReference type="NCBI Taxonomy" id="1121345"/>
    <lineage>
        <taxon>Bacteria</taxon>
        <taxon>Bacillati</taxon>
        <taxon>Bacillota</taxon>
        <taxon>Clostridia</taxon>
        <taxon>Lachnospirales</taxon>
        <taxon>Lachnospiraceae</taxon>
        <taxon>Anaerocolumna</taxon>
    </lineage>
</organism>
<proteinExistence type="predicted"/>
<sequence>MLVEVKVAEEYNNNGYLIYADNFPGAYVRGRYEEEALGKLKNEIFQYLSWRDDSLAEIDINIIVVDRKKSELNVEDADSDIIFTSEKEPLTQEEYLTLKKFALKSAADFQSLYDSIPDKANSILPVRKTFYGLIPRTAEEMYLHTKNVNSYYFGEIGIEVDNEPDIFACRKEGFEKLETYVNYLSNEVKSGSYNEEWSLRKLLRRFIWHDRIHAKAMYRMACKLYGKENAVNPFRFMV</sequence>